<dbReference type="RefSeq" id="WP_090267084.1">
    <property type="nucleotide sequence ID" value="NZ_FOEP01000001.1"/>
</dbReference>
<feature type="binding site" evidence="3">
    <location>
        <position position="102"/>
    </location>
    <ligand>
        <name>Mn(2+)</name>
        <dbReference type="ChEBI" id="CHEBI:29035"/>
        <label>2</label>
    </ligand>
</feature>
<dbReference type="PANTHER" id="PTHR11014:SF63">
    <property type="entry name" value="METALLOPEPTIDASE, PUTATIVE (AFU_ORTHOLOGUE AFUA_6G09600)-RELATED"/>
    <property type="match status" value="1"/>
</dbReference>
<dbReference type="InterPro" id="IPR036264">
    <property type="entry name" value="Bact_exopeptidase_dim_dom"/>
</dbReference>
<dbReference type="CDD" id="cd05666">
    <property type="entry name" value="M20_Acy1-like"/>
    <property type="match status" value="1"/>
</dbReference>
<keyword evidence="6" id="KW-1185">Reference proteome</keyword>
<dbReference type="SUPFAM" id="SSF53187">
    <property type="entry name" value="Zn-dependent exopeptidases"/>
    <property type="match status" value="1"/>
</dbReference>
<comment type="similarity">
    <text evidence="1">Belongs to the peptidase M20 family.</text>
</comment>
<evidence type="ECO:0000313" key="5">
    <source>
        <dbReference type="EMBL" id="SEP57304.1"/>
    </source>
</evidence>
<dbReference type="PIRSF" id="PIRSF005962">
    <property type="entry name" value="Pept_M20D_amidohydro"/>
    <property type="match status" value="1"/>
</dbReference>
<evidence type="ECO:0000256" key="3">
    <source>
        <dbReference type="PIRSR" id="PIRSR005962-1"/>
    </source>
</evidence>
<dbReference type="Pfam" id="PF07687">
    <property type="entry name" value="M20_dimer"/>
    <property type="match status" value="1"/>
</dbReference>
<dbReference type="PANTHER" id="PTHR11014">
    <property type="entry name" value="PEPTIDASE M20 FAMILY MEMBER"/>
    <property type="match status" value="1"/>
</dbReference>
<dbReference type="EMBL" id="FOEP01000001">
    <property type="protein sequence ID" value="SEP57304.1"/>
    <property type="molecule type" value="Genomic_DNA"/>
</dbReference>
<organism evidence="5 6">
    <name type="scientific">Thalassovita taeanensis</name>
    <dbReference type="NCBI Taxonomy" id="657014"/>
    <lineage>
        <taxon>Bacteria</taxon>
        <taxon>Pseudomonadati</taxon>
        <taxon>Pseudomonadota</taxon>
        <taxon>Alphaproteobacteria</taxon>
        <taxon>Rhodobacterales</taxon>
        <taxon>Roseobacteraceae</taxon>
        <taxon>Thalassovita</taxon>
    </lineage>
</organism>
<dbReference type="InterPro" id="IPR002933">
    <property type="entry name" value="Peptidase_M20"/>
</dbReference>
<protein>
    <submittedName>
        <fullName evidence="5">Hippurate hydrolase</fullName>
    </submittedName>
</protein>
<accession>A0A1H8YYP6</accession>
<evidence type="ECO:0000256" key="1">
    <source>
        <dbReference type="ARBA" id="ARBA00006153"/>
    </source>
</evidence>
<dbReference type="InterPro" id="IPR011650">
    <property type="entry name" value="Peptidase_M20_dimer"/>
</dbReference>
<dbReference type="Gene3D" id="3.30.70.360">
    <property type="match status" value="1"/>
</dbReference>
<keyword evidence="2 5" id="KW-0378">Hydrolase</keyword>
<dbReference type="GO" id="GO:0016787">
    <property type="term" value="F:hydrolase activity"/>
    <property type="evidence" value="ECO:0007669"/>
    <property type="project" value="UniProtKB-KW"/>
</dbReference>
<dbReference type="Gene3D" id="3.40.630.10">
    <property type="entry name" value="Zn peptidases"/>
    <property type="match status" value="1"/>
</dbReference>
<dbReference type="NCBIfam" id="TIGR01891">
    <property type="entry name" value="amidohydrolases"/>
    <property type="match status" value="1"/>
</dbReference>
<evidence type="ECO:0000256" key="2">
    <source>
        <dbReference type="ARBA" id="ARBA00022801"/>
    </source>
</evidence>
<dbReference type="InterPro" id="IPR017439">
    <property type="entry name" value="Amidohydrolase"/>
</dbReference>
<feature type="binding site" evidence="3">
    <location>
        <position position="358"/>
    </location>
    <ligand>
        <name>Mn(2+)</name>
        <dbReference type="ChEBI" id="CHEBI:29035"/>
        <label>2</label>
    </ligand>
</feature>
<dbReference type="STRING" id="657014.SAMN04488092_101213"/>
<dbReference type="SUPFAM" id="SSF55031">
    <property type="entry name" value="Bacterial exopeptidase dimerisation domain"/>
    <property type="match status" value="1"/>
</dbReference>
<dbReference type="Pfam" id="PF01546">
    <property type="entry name" value="Peptidase_M20"/>
    <property type="match status" value="1"/>
</dbReference>
<feature type="binding site" evidence="3">
    <location>
        <position position="163"/>
    </location>
    <ligand>
        <name>Mn(2+)</name>
        <dbReference type="ChEBI" id="CHEBI:29035"/>
        <label>2</label>
    </ligand>
</feature>
<keyword evidence="3" id="KW-0464">Manganese</keyword>
<proteinExistence type="inferred from homology"/>
<evidence type="ECO:0000313" key="6">
    <source>
        <dbReference type="Proteomes" id="UP000198634"/>
    </source>
</evidence>
<gene>
    <name evidence="5" type="ORF">SAMN04488092_101213</name>
</gene>
<name>A0A1H8YYP6_9RHOB</name>
<feature type="binding site" evidence="3">
    <location>
        <position position="104"/>
    </location>
    <ligand>
        <name>Mn(2+)</name>
        <dbReference type="ChEBI" id="CHEBI:29035"/>
        <label>2</label>
    </ligand>
</feature>
<dbReference type="Proteomes" id="UP000198634">
    <property type="component" value="Unassembled WGS sequence"/>
</dbReference>
<dbReference type="AlphaFoldDB" id="A0A1H8YYP6"/>
<dbReference type="GO" id="GO:0046872">
    <property type="term" value="F:metal ion binding"/>
    <property type="evidence" value="ECO:0007669"/>
    <property type="project" value="UniProtKB-KW"/>
</dbReference>
<reference evidence="5 6" key="1">
    <citation type="submission" date="2016-10" db="EMBL/GenBank/DDBJ databases">
        <authorList>
            <person name="de Groot N.N."/>
        </authorList>
    </citation>
    <scope>NUCLEOTIDE SEQUENCE [LARGE SCALE GENOMIC DNA]</scope>
    <source>
        <strain evidence="5 6">DSM 22007</strain>
    </source>
</reference>
<feature type="binding site" evidence="3">
    <location>
        <position position="137"/>
    </location>
    <ligand>
        <name>Mn(2+)</name>
        <dbReference type="ChEBI" id="CHEBI:29035"/>
        <label>2</label>
    </ligand>
</feature>
<evidence type="ECO:0000259" key="4">
    <source>
        <dbReference type="Pfam" id="PF07687"/>
    </source>
</evidence>
<sequence>MAVINRIAGFADEMTGWRRHLHQHPELGFECYETAAFVAAKLAEFGITEVHTGIAKTGIVAIIEGRGEGPVVGLRADMDALPILEDTGADYASVVPGVMHACGHDGHTTMLLGAAKYLAETRNFAGKVALIFQPAEENGGGGGVMVDEGIMDRFGIDEVYAIHNAPDFAEGEFYTTPGPIMAAVDTFHINIKGVGGHGAMPHETRDPVVAAVGIVQAIQTISSRNHYAMDDLVISVTQIHTGSAENIIPESAYINGTVRTFDPEVQAMVMRRMREIVEGMGPVYGVEATLEYEVWYPATVNDPDKTTFAVDVARDVVGAERVIGDSGREMGAEDFSYMLNARPGAYLFLGAGDGVGLHQPGFNFNDAIAPVGASFFARIAEMALPVEG</sequence>
<comment type="cofactor">
    <cofactor evidence="3">
        <name>Mn(2+)</name>
        <dbReference type="ChEBI" id="CHEBI:29035"/>
    </cofactor>
    <text evidence="3">The Mn(2+) ion enhances activity.</text>
</comment>
<keyword evidence="3" id="KW-0479">Metal-binding</keyword>
<feature type="domain" description="Peptidase M20 dimerisation" evidence="4">
    <location>
        <begin position="186"/>
        <end position="279"/>
    </location>
</feature>
<dbReference type="OrthoDB" id="9777385at2"/>
<dbReference type="FunFam" id="3.30.70.360:FF:000014">
    <property type="entry name" value="N-acyl-L-amino acid amidohydrolase"/>
    <property type="match status" value="1"/>
</dbReference>